<dbReference type="EMBL" id="SJPQ01000006">
    <property type="protein sequence ID" value="TWT86206.1"/>
    <property type="molecule type" value="Genomic_DNA"/>
</dbReference>
<reference evidence="2 3" key="1">
    <citation type="submission" date="2019-02" db="EMBL/GenBank/DDBJ databases">
        <title>Deep-cultivation of Planctomycetes and their phenomic and genomic characterization uncovers novel biology.</title>
        <authorList>
            <person name="Wiegand S."/>
            <person name="Jogler M."/>
            <person name="Boedeker C."/>
            <person name="Pinto D."/>
            <person name="Vollmers J."/>
            <person name="Rivas-Marin E."/>
            <person name="Kohn T."/>
            <person name="Peeters S.H."/>
            <person name="Heuer A."/>
            <person name="Rast P."/>
            <person name="Oberbeckmann S."/>
            <person name="Bunk B."/>
            <person name="Jeske O."/>
            <person name="Meyerdierks A."/>
            <person name="Storesund J.E."/>
            <person name="Kallscheuer N."/>
            <person name="Luecker S."/>
            <person name="Lage O.M."/>
            <person name="Pohl T."/>
            <person name="Merkel B.J."/>
            <person name="Hornburger P."/>
            <person name="Mueller R.-W."/>
            <person name="Bruemmer F."/>
            <person name="Labrenz M."/>
            <person name="Spormann A.M."/>
            <person name="Op Den Camp H."/>
            <person name="Overmann J."/>
            <person name="Amann R."/>
            <person name="Jetten M.S.M."/>
            <person name="Mascher T."/>
            <person name="Medema M.H."/>
            <person name="Devos D.P."/>
            <person name="Kaster A.-K."/>
            <person name="Ovreas L."/>
            <person name="Rohde M."/>
            <person name="Galperin M.Y."/>
            <person name="Jogler C."/>
        </authorList>
    </citation>
    <scope>NUCLEOTIDE SEQUENCE [LARGE SCALE GENOMIC DNA]</scope>
    <source>
        <strain evidence="2 3">Mal64</strain>
    </source>
</reference>
<evidence type="ECO:0000256" key="1">
    <source>
        <dbReference type="SAM" id="SignalP"/>
    </source>
</evidence>
<dbReference type="Proteomes" id="UP000315440">
    <property type="component" value="Unassembled WGS sequence"/>
</dbReference>
<name>A0A5C5ZG60_9BACT</name>
<dbReference type="RefSeq" id="WP_146403550.1">
    <property type="nucleotide sequence ID" value="NZ_SJPQ01000006.1"/>
</dbReference>
<keyword evidence="3" id="KW-1185">Reference proteome</keyword>
<proteinExistence type="predicted"/>
<evidence type="ECO:0000313" key="2">
    <source>
        <dbReference type="EMBL" id="TWT86206.1"/>
    </source>
</evidence>
<feature type="signal peptide" evidence="1">
    <location>
        <begin position="1"/>
        <end position="25"/>
    </location>
</feature>
<comment type="caution">
    <text evidence="2">The sequence shown here is derived from an EMBL/GenBank/DDBJ whole genome shotgun (WGS) entry which is preliminary data.</text>
</comment>
<keyword evidence="1" id="KW-0732">Signal</keyword>
<accession>A0A5C5ZG60</accession>
<sequence length="333" mass="37249" precursor="true">MATNRSTCYAAVFCLAGILVHPELAAQSSDNDSSSELLRRIRAAWESRAARIVSLDQTTHIRTELDRGPSGNPANKLFYSAAIKTAEPLYETAVYAFQDDARSIYWRRNAGFQPNGELIDVKSRAAACNGMSYGDYLEDSGLILGSLRDSIPEPSLINSHNVITTTTLWTDTAAELARSGMLLDRMTIMPETSNRNVVRLGLHPAIGRSRVEVDVDPERDFIVLALRHYFGKRLSMEVELKYRKDQTQGTILKGWTKKLYKKNAITKSVHRATVTQCALNQNLDPSRFEIDFPEGTQVRVFRGEELEMEFLVQDGKMLPSHGPESTPSTGELY</sequence>
<evidence type="ECO:0000313" key="3">
    <source>
        <dbReference type="Proteomes" id="UP000315440"/>
    </source>
</evidence>
<dbReference type="AlphaFoldDB" id="A0A5C5ZG60"/>
<organism evidence="2 3">
    <name type="scientific">Pseudobythopirellula maris</name>
    <dbReference type="NCBI Taxonomy" id="2527991"/>
    <lineage>
        <taxon>Bacteria</taxon>
        <taxon>Pseudomonadati</taxon>
        <taxon>Planctomycetota</taxon>
        <taxon>Planctomycetia</taxon>
        <taxon>Pirellulales</taxon>
        <taxon>Lacipirellulaceae</taxon>
        <taxon>Pseudobythopirellula</taxon>
    </lineage>
</organism>
<gene>
    <name evidence="2" type="ORF">Mal64_39490</name>
</gene>
<protein>
    <submittedName>
        <fullName evidence="2">Uncharacterized protein</fullName>
    </submittedName>
</protein>
<feature type="chain" id="PRO_5022934010" evidence="1">
    <location>
        <begin position="26"/>
        <end position="333"/>
    </location>
</feature>